<keyword evidence="3 15" id="KW-0548">Nucleotidyltransferase</keyword>
<feature type="domain" description="5'-3' exonuclease" evidence="16">
    <location>
        <begin position="3"/>
        <end position="263"/>
    </location>
</feature>
<dbReference type="PANTHER" id="PTHR10133:SF27">
    <property type="entry name" value="DNA POLYMERASE NU"/>
    <property type="match status" value="1"/>
</dbReference>
<evidence type="ECO:0000256" key="8">
    <source>
        <dbReference type="ARBA" id="ARBA00022839"/>
    </source>
</evidence>
<dbReference type="NCBIfam" id="NF004397">
    <property type="entry name" value="PRK05755.1"/>
    <property type="match status" value="1"/>
</dbReference>
<dbReference type="PANTHER" id="PTHR10133">
    <property type="entry name" value="DNA POLYMERASE I"/>
    <property type="match status" value="1"/>
</dbReference>
<evidence type="ECO:0000256" key="15">
    <source>
        <dbReference type="RuleBase" id="RU004460"/>
    </source>
</evidence>
<dbReference type="InterPro" id="IPR029060">
    <property type="entry name" value="PIN-like_dom_sf"/>
</dbReference>
<dbReference type="FunFam" id="1.10.150.20:FF:000002">
    <property type="entry name" value="DNA polymerase I"/>
    <property type="match status" value="1"/>
</dbReference>
<dbReference type="CDD" id="cd09859">
    <property type="entry name" value="PIN_53EXO"/>
    <property type="match status" value="1"/>
</dbReference>
<dbReference type="SUPFAM" id="SSF47807">
    <property type="entry name" value="5' to 3' exonuclease, C-terminal subdomain"/>
    <property type="match status" value="1"/>
</dbReference>
<evidence type="ECO:0000256" key="11">
    <source>
        <dbReference type="ARBA" id="ARBA00023204"/>
    </source>
</evidence>
<evidence type="ECO:0000256" key="7">
    <source>
        <dbReference type="ARBA" id="ARBA00022801"/>
    </source>
</evidence>
<evidence type="ECO:0000313" key="18">
    <source>
        <dbReference type="EMBL" id="OKL50034.1"/>
    </source>
</evidence>
<evidence type="ECO:0000256" key="10">
    <source>
        <dbReference type="ARBA" id="ARBA00023125"/>
    </source>
</evidence>
<dbReference type="STRING" id="156892.BM477_03870"/>
<dbReference type="CDD" id="cd09898">
    <property type="entry name" value="H3TH_53EXO"/>
    <property type="match status" value="1"/>
</dbReference>
<keyword evidence="11 15" id="KW-0234">DNA repair</keyword>
<evidence type="ECO:0000256" key="9">
    <source>
        <dbReference type="ARBA" id="ARBA00022932"/>
    </source>
</evidence>
<dbReference type="SUPFAM" id="SSF88723">
    <property type="entry name" value="PIN domain-like"/>
    <property type="match status" value="1"/>
</dbReference>
<name>A0A1Q5PR39_9ACTO</name>
<dbReference type="InterPro" id="IPR002298">
    <property type="entry name" value="DNA_polymerase_A"/>
</dbReference>
<dbReference type="Gene3D" id="1.10.150.20">
    <property type="entry name" value="5' to 3' exonuclease, C-terminal subdomain"/>
    <property type="match status" value="2"/>
</dbReference>
<dbReference type="SUPFAM" id="SSF53098">
    <property type="entry name" value="Ribonuclease H-like"/>
    <property type="match status" value="1"/>
</dbReference>
<dbReference type="Gene3D" id="1.20.1060.10">
    <property type="entry name" value="Taq DNA Polymerase, Chain T, domain 4"/>
    <property type="match status" value="1"/>
</dbReference>
<dbReference type="InterPro" id="IPR036397">
    <property type="entry name" value="RNaseH_sf"/>
</dbReference>
<evidence type="ECO:0000259" key="17">
    <source>
        <dbReference type="SMART" id="SM00482"/>
    </source>
</evidence>
<dbReference type="Gene3D" id="3.30.420.10">
    <property type="entry name" value="Ribonuclease H-like superfamily/Ribonuclease H"/>
    <property type="match status" value="1"/>
</dbReference>
<dbReference type="SMART" id="SM00279">
    <property type="entry name" value="HhH2"/>
    <property type="match status" value="1"/>
</dbReference>
<evidence type="ECO:0000256" key="13">
    <source>
        <dbReference type="ARBA" id="ARBA00053603"/>
    </source>
</evidence>
<keyword evidence="5" id="KW-0540">Nuclease</keyword>
<sequence>MSNKLLIIDGHSVAFRAFYALPPEAMTAPDGQSTTAVHGFINMLVKMLKDENPDYVAVAFDLSRQSFRTAEYPDYKGTRSETPPEFIGQVPLIQQILKQMRIMVLTKENYEADDILATLARRGKEAGFEVLVASGDRDTFQLVDSQVTVLWPGQKPSDVRHMTPQAVKDKYDVYPQRYPELAALVGEASDNLPGVPGVGPKTAAQWLNKYDGLDNLLAHVEEIGGKRGEALREHLDDVKRNRRLNRLVNDVELEVELSDLARKPINRAGLIELFDSLRFTTLRGRVLATDKQLQSDDTFAEEEPIAPEGDVAAQLPEVASARFDNDPKTLATWLKSAGTDGIAVYPLGDLNPSHPDIHTLALATRENALVIDLTEISERNEKTLANILRHRDDLVFYHAKPAMHAFSARGLVVGSVAFDIVLAAYLCNPDARSYELEDLVERFLGQVVEFAPESGMIDLSGGLDTAGRAAASLLLLRDALVPELEKRGATKLMNKLEIPISQVLFDMEARGIAISAPTLQEITQDLDHLVNEAQQAAFAAIEDDTVNLSSPKQLQEILFGRLDMPKTRKTKTGYTTNAEALKDLHARTGHPFLGALLEHRDKIKLRQTVEGLSRAVAEDGRIHTTFQQTVAATGRLSSTEPNLQNIPARTEAGLRIREAFVPGAGYDMLMTVDYSQIEMRIMAHLSDDKELIAAFNSGEDIHSSMAALVFQTTPDQVSGPQRSKIKAMSYGLVYGLSAFGLSNQLNIPVGEAKDLMKVYFSRFGGVKAYLDGVVEQARLDGYTETLFGRRRYLPDLMSNQRQLREMAERAALNAPIQGSAADLIKLAMLEVEKRLSEMGLSSRVLLQVHDELVLEVTDEEAAVVETQVREAMSGAMQLNVPLEVSVGTGANWRAAAH</sequence>
<dbReference type="InterPro" id="IPR043502">
    <property type="entry name" value="DNA/RNA_pol_sf"/>
</dbReference>
<evidence type="ECO:0000256" key="3">
    <source>
        <dbReference type="ARBA" id="ARBA00022695"/>
    </source>
</evidence>
<dbReference type="RefSeq" id="WP_075361361.1">
    <property type="nucleotide sequence ID" value="NZ_MPDM01000003.1"/>
</dbReference>
<comment type="similarity">
    <text evidence="1 15">Belongs to the DNA polymerase type-A family.</text>
</comment>
<dbReference type="SUPFAM" id="SSF56672">
    <property type="entry name" value="DNA/RNA polymerases"/>
    <property type="match status" value="1"/>
</dbReference>
<dbReference type="InterPro" id="IPR036279">
    <property type="entry name" value="5-3_exonuclease_C_sf"/>
</dbReference>
<evidence type="ECO:0000256" key="2">
    <source>
        <dbReference type="ARBA" id="ARBA00022679"/>
    </source>
</evidence>
<dbReference type="InterPro" id="IPR020046">
    <property type="entry name" value="5-3_exonucl_a-hlix_arch_N"/>
</dbReference>
<dbReference type="EC" id="2.7.7.7" evidence="14 15"/>
<dbReference type="FunFam" id="3.40.50.1010:FF:000001">
    <property type="entry name" value="DNA polymerase I"/>
    <property type="match status" value="1"/>
</dbReference>
<comment type="caution">
    <text evidence="18">The sequence shown here is derived from an EMBL/GenBank/DDBJ whole genome shotgun (WGS) entry which is preliminary data.</text>
</comment>
<evidence type="ECO:0000313" key="19">
    <source>
        <dbReference type="Proteomes" id="UP000186465"/>
    </source>
</evidence>
<dbReference type="Proteomes" id="UP000186465">
    <property type="component" value="Unassembled WGS sequence"/>
</dbReference>
<keyword evidence="19" id="KW-1185">Reference proteome</keyword>
<dbReference type="PRINTS" id="PR00868">
    <property type="entry name" value="DNAPOLI"/>
</dbReference>
<evidence type="ECO:0000256" key="6">
    <source>
        <dbReference type="ARBA" id="ARBA00022763"/>
    </source>
</evidence>
<dbReference type="InterPro" id="IPR012337">
    <property type="entry name" value="RNaseH-like_sf"/>
</dbReference>
<keyword evidence="6 15" id="KW-0227">DNA damage</keyword>
<dbReference type="GO" id="GO:0006261">
    <property type="term" value="P:DNA-templated DNA replication"/>
    <property type="evidence" value="ECO:0007669"/>
    <property type="project" value="UniProtKB-UniRule"/>
</dbReference>
<dbReference type="Pfam" id="PF22619">
    <property type="entry name" value="DNA_polI_exo1"/>
    <property type="match status" value="1"/>
</dbReference>
<dbReference type="InterPro" id="IPR020045">
    <property type="entry name" value="DNA_polI_H3TH"/>
</dbReference>
<keyword evidence="7 15" id="KW-0378">Hydrolase</keyword>
<dbReference type="Pfam" id="PF01367">
    <property type="entry name" value="5_3_exonuc"/>
    <property type="match status" value="1"/>
</dbReference>
<dbReference type="EMBL" id="MPDM01000003">
    <property type="protein sequence ID" value="OKL50034.1"/>
    <property type="molecule type" value="Genomic_DNA"/>
</dbReference>
<keyword evidence="9 15" id="KW-0239">DNA-directed DNA polymerase</keyword>
<evidence type="ECO:0000256" key="14">
    <source>
        <dbReference type="NCBIfam" id="TIGR00593"/>
    </source>
</evidence>
<keyword evidence="4 15" id="KW-0235">DNA replication</keyword>
<dbReference type="NCBIfam" id="TIGR00593">
    <property type="entry name" value="pola"/>
    <property type="match status" value="1"/>
</dbReference>
<protein>
    <recommendedName>
        <fullName evidence="14 15">DNA polymerase I</fullName>
        <ecNumber evidence="14 15">2.7.7.7</ecNumber>
    </recommendedName>
</protein>
<dbReference type="SMART" id="SM00475">
    <property type="entry name" value="53EXOc"/>
    <property type="match status" value="1"/>
</dbReference>
<dbReference type="GO" id="GO:0003887">
    <property type="term" value="F:DNA-directed DNA polymerase activity"/>
    <property type="evidence" value="ECO:0007669"/>
    <property type="project" value="UniProtKB-UniRule"/>
</dbReference>
<dbReference type="InterPro" id="IPR002421">
    <property type="entry name" value="5-3_exonuclease"/>
</dbReference>
<dbReference type="Pfam" id="PF02739">
    <property type="entry name" value="5_3_exonuc_N"/>
    <property type="match status" value="1"/>
</dbReference>
<dbReference type="CDD" id="cd08637">
    <property type="entry name" value="DNA_pol_A_pol_I_C"/>
    <property type="match status" value="1"/>
</dbReference>
<dbReference type="FunFam" id="1.10.150.20:FF:000003">
    <property type="entry name" value="DNA polymerase I"/>
    <property type="match status" value="1"/>
</dbReference>
<feature type="domain" description="DNA-directed DNA polymerase family A palm" evidence="17">
    <location>
        <begin position="653"/>
        <end position="860"/>
    </location>
</feature>
<dbReference type="Gene3D" id="3.40.50.1010">
    <property type="entry name" value="5'-nuclease"/>
    <property type="match status" value="1"/>
</dbReference>
<evidence type="ECO:0000256" key="4">
    <source>
        <dbReference type="ARBA" id="ARBA00022705"/>
    </source>
</evidence>
<comment type="function">
    <text evidence="13">In addition to polymerase activity, this DNA polymerase exhibits 3'-5' and 5'-3' exonuclease activity.</text>
</comment>
<gene>
    <name evidence="15" type="primary">polA</name>
    <name evidence="18" type="ORF">BM477_03870</name>
</gene>
<organism evidence="18 19">
    <name type="scientific">Boudabousia marimammalium</name>
    <dbReference type="NCBI Taxonomy" id="156892"/>
    <lineage>
        <taxon>Bacteria</taxon>
        <taxon>Bacillati</taxon>
        <taxon>Actinomycetota</taxon>
        <taxon>Actinomycetes</taxon>
        <taxon>Actinomycetales</taxon>
        <taxon>Actinomycetaceae</taxon>
        <taxon>Boudabousia</taxon>
    </lineage>
</organism>
<evidence type="ECO:0000259" key="16">
    <source>
        <dbReference type="SMART" id="SM00475"/>
    </source>
</evidence>
<keyword evidence="8 15" id="KW-0269">Exonuclease</keyword>
<comment type="function">
    <text evidence="15">In addition to polymerase activity, this DNA polymerase exhibits 5'-3' exonuclease activity.</text>
</comment>
<dbReference type="SMART" id="SM00482">
    <property type="entry name" value="POLAc"/>
    <property type="match status" value="1"/>
</dbReference>
<dbReference type="CDD" id="cd06140">
    <property type="entry name" value="DNA_polA_I_Bacillus_like_exo"/>
    <property type="match status" value="1"/>
</dbReference>
<comment type="catalytic activity">
    <reaction evidence="12 15">
        <text>DNA(n) + a 2'-deoxyribonucleoside 5'-triphosphate = DNA(n+1) + diphosphate</text>
        <dbReference type="Rhea" id="RHEA:22508"/>
        <dbReference type="Rhea" id="RHEA-COMP:17339"/>
        <dbReference type="Rhea" id="RHEA-COMP:17340"/>
        <dbReference type="ChEBI" id="CHEBI:33019"/>
        <dbReference type="ChEBI" id="CHEBI:61560"/>
        <dbReference type="ChEBI" id="CHEBI:173112"/>
        <dbReference type="EC" id="2.7.7.7"/>
    </reaction>
</comment>
<evidence type="ECO:0000256" key="5">
    <source>
        <dbReference type="ARBA" id="ARBA00022722"/>
    </source>
</evidence>
<dbReference type="GO" id="GO:0003677">
    <property type="term" value="F:DNA binding"/>
    <property type="evidence" value="ECO:0007669"/>
    <property type="project" value="UniProtKB-UniRule"/>
</dbReference>
<dbReference type="GO" id="GO:0008409">
    <property type="term" value="F:5'-3' exonuclease activity"/>
    <property type="evidence" value="ECO:0007669"/>
    <property type="project" value="UniProtKB-UniRule"/>
</dbReference>
<dbReference type="AlphaFoldDB" id="A0A1Q5PR39"/>
<reference evidence="19" key="1">
    <citation type="submission" date="2016-11" db="EMBL/GenBank/DDBJ databases">
        <title>Actinomyces gypaetusis sp. nov. isolated from Gypaetus barbatus in Qinghai Tibet Plateau China.</title>
        <authorList>
            <person name="Meng X."/>
        </authorList>
    </citation>
    <scope>NUCLEOTIDE SEQUENCE [LARGE SCALE GENOMIC DNA]</scope>
    <source>
        <strain evidence="19">DSM 15383</strain>
    </source>
</reference>
<dbReference type="InterPro" id="IPR008918">
    <property type="entry name" value="HhH2"/>
</dbReference>
<dbReference type="InterPro" id="IPR018320">
    <property type="entry name" value="DNA_polymerase_1"/>
</dbReference>
<dbReference type="GO" id="GO:0006302">
    <property type="term" value="P:double-strand break repair"/>
    <property type="evidence" value="ECO:0007669"/>
    <property type="project" value="TreeGrafter"/>
</dbReference>
<evidence type="ECO:0000256" key="12">
    <source>
        <dbReference type="ARBA" id="ARBA00049244"/>
    </source>
</evidence>
<dbReference type="InterPro" id="IPR001098">
    <property type="entry name" value="DNA-dir_DNA_pol_A_palm_dom"/>
</dbReference>
<evidence type="ECO:0000256" key="1">
    <source>
        <dbReference type="ARBA" id="ARBA00007705"/>
    </source>
</evidence>
<keyword evidence="10 15" id="KW-0238">DNA-binding</keyword>
<dbReference type="OrthoDB" id="9806424at2"/>
<keyword evidence="2 15" id="KW-0808">Transferase</keyword>
<dbReference type="Pfam" id="PF00476">
    <property type="entry name" value="DNA_pol_A"/>
    <property type="match status" value="1"/>
</dbReference>
<accession>A0A1Q5PR39</accession>
<dbReference type="Gene3D" id="3.30.70.370">
    <property type="match status" value="1"/>
</dbReference>
<dbReference type="InterPro" id="IPR054690">
    <property type="entry name" value="DNA_polI_exonuclease"/>
</dbReference>
<proteinExistence type="inferred from homology"/>